<dbReference type="Proteomes" id="UP000295710">
    <property type="component" value="Unassembled WGS sequence"/>
</dbReference>
<dbReference type="AlphaFoldDB" id="A0A4R4F8V0"/>
<evidence type="ECO:0000313" key="2">
    <source>
        <dbReference type="EMBL" id="TDA20164.1"/>
    </source>
</evidence>
<name>A0A4R4F8V0_9FIRM</name>
<dbReference type="Gene3D" id="1.10.260.40">
    <property type="entry name" value="lambda repressor-like DNA-binding domains"/>
    <property type="match status" value="1"/>
</dbReference>
<comment type="caution">
    <text evidence="2">The sequence shown here is derived from an EMBL/GenBank/DDBJ whole genome shotgun (WGS) entry which is preliminary data.</text>
</comment>
<feature type="domain" description="HTH cro/C1-type" evidence="1">
    <location>
        <begin position="9"/>
        <end position="63"/>
    </location>
</feature>
<proteinExistence type="predicted"/>
<evidence type="ECO:0000313" key="3">
    <source>
        <dbReference type="Proteomes" id="UP000295710"/>
    </source>
</evidence>
<keyword evidence="3" id="KW-1185">Reference proteome</keyword>
<dbReference type="InterPro" id="IPR010982">
    <property type="entry name" value="Lambda_DNA-bd_dom_sf"/>
</dbReference>
<evidence type="ECO:0000259" key="1">
    <source>
        <dbReference type="PROSITE" id="PS50943"/>
    </source>
</evidence>
<dbReference type="SMART" id="SM00530">
    <property type="entry name" value="HTH_XRE"/>
    <property type="match status" value="1"/>
</dbReference>
<dbReference type="EMBL" id="SMMX01000030">
    <property type="protein sequence ID" value="TDA20164.1"/>
    <property type="molecule type" value="Genomic_DNA"/>
</dbReference>
<dbReference type="CDD" id="cd00093">
    <property type="entry name" value="HTH_XRE"/>
    <property type="match status" value="1"/>
</dbReference>
<dbReference type="SUPFAM" id="SSF47413">
    <property type="entry name" value="lambda repressor-like DNA-binding domains"/>
    <property type="match status" value="1"/>
</dbReference>
<dbReference type="GO" id="GO:0003677">
    <property type="term" value="F:DNA binding"/>
    <property type="evidence" value="ECO:0007669"/>
    <property type="project" value="InterPro"/>
</dbReference>
<dbReference type="Pfam" id="PF12844">
    <property type="entry name" value="HTH_19"/>
    <property type="match status" value="1"/>
</dbReference>
<sequence>MKENLGIVVRKARENAGLTQYELAEELGLDGKTILNIENFRGNPKFDSLNPLVNLLKIPGDKLFYPDIKENESHKHQLLLEIQSCNDNEAAELLRVVRYMLEILRRQNSDS</sequence>
<accession>A0A4R4F8V0</accession>
<gene>
    <name evidence="2" type="ORF">E1963_18560</name>
</gene>
<dbReference type="InterPro" id="IPR001387">
    <property type="entry name" value="Cro/C1-type_HTH"/>
</dbReference>
<protein>
    <submittedName>
        <fullName evidence="2">XRE family transcriptional regulator</fullName>
    </submittedName>
</protein>
<dbReference type="PROSITE" id="PS50943">
    <property type="entry name" value="HTH_CROC1"/>
    <property type="match status" value="1"/>
</dbReference>
<reference evidence="2 3" key="1">
    <citation type="journal article" date="2016" name="Nat. Microbiol.">
        <title>The Mouse Intestinal Bacterial Collection (miBC) provides host-specific insight into cultured diversity and functional potential of the gut microbiota.</title>
        <authorList>
            <person name="Lagkouvardos I."/>
            <person name="Pukall R."/>
            <person name="Abt B."/>
            <person name="Foesel B.U."/>
            <person name="Meier-Kolthoff J.P."/>
            <person name="Kumar N."/>
            <person name="Bresciani A."/>
            <person name="Martinez I."/>
            <person name="Just S."/>
            <person name="Ziegler C."/>
            <person name="Brugiroux S."/>
            <person name="Garzetti D."/>
            <person name="Wenning M."/>
            <person name="Bui T.P."/>
            <person name="Wang J."/>
            <person name="Hugenholtz F."/>
            <person name="Plugge C.M."/>
            <person name="Peterson D.A."/>
            <person name="Hornef M.W."/>
            <person name="Baines J.F."/>
            <person name="Smidt H."/>
            <person name="Walter J."/>
            <person name="Kristiansen K."/>
            <person name="Nielsen H.B."/>
            <person name="Haller D."/>
            <person name="Overmann J."/>
            <person name="Stecher B."/>
            <person name="Clavel T."/>
        </authorList>
    </citation>
    <scope>NUCLEOTIDE SEQUENCE [LARGE SCALE GENOMIC DNA]</scope>
    <source>
        <strain evidence="2 3">DSM 28560</strain>
    </source>
</reference>
<organism evidence="2 3">
    <name type="scientific">Extibacter muris</name>
    <dbReference type="NCBI Taxonomy" id="1796622"/>
    <lineage>
        <taxon>Bacteria</taxon>
        <taxon>Bacillati</taxon>
        <taxon>Bacillota</taxon>
        <taxon>Clostridia</taxon>
        <taxon>Lachnospirales</taxon>
        <taxon>Lachnospiraceae</taxon>
        <taxon>Extibacter</taxon>
    </lineage>
</organism>